<dbReference type="InterPro" id="IPR006143">
    <property type="entry name" value="RND_pump_MFP"/>
</dbReference>
<dbReference type="PANTHER" id="PTHR30469">
    <property type="entry name" value="MULTIDRUG RESISTANCE PROTEIN MDTA"/>
    <property type="match status" value="1"/>
</dbReference>
<accession>A0ABY5TM78</accession>
<evidence type="ECO:0000256" key="1">
    <source>
        <dbReference type="ARBA" id="ARBA00009477"/>
    </source>
</evidence>
<evidence type="ECO:0000313" key="4">
    <source>
        <dbReference type="EMBL" id="UVW34877.1"/>
    </source>
</evidence>
<dbReference type="Gene3D" id="1.10.287.470">
    <property type="entry name" value="Helix hairpin bin"/>
    <property type="match status" value="1"/>
</dbReference>
<keyword evidence="2" id="KW-0175">Coiled coil</keyword>
<dbReference type="Gene3D" id="2.40.30.170">
    <property type="match status" value="1"/>
</dbReference>
<dbReference type="Gene3D" id="2.40.420.20">
    <property type="match status" value="1"/>
</dbReference>
<protein>
    <submittedName>
        <fullName evidence="4">Efflux RND transporter periplasmic adaptor subunit</fullName>
    </submittedName>
</protein>
<comment type="similarity">
    <text evidence="1">Belongs to the membrane fusion protein (MFP) (TC 8.A.1) family.</text>
</comment>
<organism evidence="4 5">
    <name type="scientific">SAR92 clade bacterium H455</name>
    <dbReference type="NCBI Taxonomy" id="2974818"/>
    <lineage>
        <taxon>Bacteria</taxon>
        <taxon>Pseudomonadati</taxon>
        <taxon>Pseudomonadota</taxon>
        <taxon>Gammaproteobacteria</taxon>
        <taxon>Cellvibrionales</taxon>
        <taxon>Porticoccaceae</taxon>
        <taxon>SAR92 clade</taxon>
    </lineage>
</organism>
<name>A0ABY5TM78_9GAMM</name>
<gene>
    <name evidence="4" type="ORF">NYF23_12805</name>
</gene>
<evidence type="ECO:0000313" key="5">
    <source>
        <dbReference type="Proteomes" id="UP001059934"/>
    </source>
</evidence>
<dbReference type="SUPFAM" id="SSF111369">
    <property type="entry name" value="HlyD-like secretion proteins"/>
    <property type="match status" value="1"/>
</dbReference>
<dbReference type="Pfam" id="PF25917">
    <property type="entry name" value="BSH_RND"/>
    <property type="match status" value="1"/>
</dbReference>
<sequence length="386" mass="41341">MKKVLMPVAVLAAAAAVSIIITILRPAPLKLEAPDTAVAVKTLRLYSQSADLLVESQGTVLPRTRTQLISEVSGAVLAVSPQFVVGGTFKAGDVLLQLDPTDYEVALQRAEARLISMNAQATFELARATQAQKEWAMTGRPASEAPLLALREPYLAEARANVLQAEAEVKQARLKLARTTIRAPYLGMVSAKTVDIGRYVTVATPLGEIFAIDSAEVRLPLTEKDLARIDLIKHNDNAELPAVTLNATVASQPMQWAAKIVRSEGVVDQLNRSQYLVAQINDPYAVISGSAGNSSPLLMGTFVRAEIVGKTINNVYAIPRHALMEGNRVALVDSQQRLRLTPVETAYGDDQFYYVNGGLVDGAEIIVSAMGAAIEGMLVRSVGSAN</sequence>
<dbReference type="PANTHER" id="PTHR30469:SF12">
    <property type="entry name" value="MULTIDRUG RESISTANCE PROTEIN MDTA"/>
    <property type="match status" value="1"/>
</dbReference>
<dbReference type="Proteomes" id="UP001059934">
    <property type="component" value="Chromosome"/>
</dbReference>
<dbReference type="EMBL" id="CP103416">
    <property type="protein sequence ID" value="UVW34877.1"/>
    <property type="molecule type" value="Genomic_DNA"/>
</dbReference>
<keyword evidence="5" id="KW-1185">Reference proteome</keyword>
<evidence type="ECO:0000259" key="3">
    <source>
        <dbReference type="Pfam" id="PF25917"/>
    </source>
</evidence>
<evidence type="ECO:0000256" key="2">
    <source>
        <dbReference type="SAM" id="Coils"/>
    </source>
</evidence>
<dbReference type="NCBIfam" id="TIGR01730">
    <property type="entry name" value="RND_mfp"/>
    <property type="match status" value="1"/>
</dbReference>
<proteinExistence type="inferred from homology"/>
<dbReference type="InterPro" id="IPR058625">
    <property type="entry name" value="MdtA-like_BSH"/>
</dbReference>
<feature type="domain" description="Multidrug resistance protein MdtA-like barrel-sandwich hybrid" evidence="3">
    <location>
        <begin position="70"/>
        <end position="206"/>
    </location>
</feature>
<reference evidence="4" key="1">
    <citation type="submission" date="2022-08" db="EMBL/GenBank/DDBJ databases">
        <title>Catabolic pathway analysis in culturable SAR92 clade bacteria reveals their overlooked roles in DMSP degradation in coastal seas.</title>
        <authorList>
            <person name="He X."/>
            <person name="Zhang X."/>
            <person name="Zhang Y."/>
        </authorList>
    </citation>
    <scope>NUCLEOTIDE SEQUENCE</scope>
    <source>
        <strain evidence="4">H455</strain>
    </source>
</reference>
<dbReference type="Gene3D" id="2.40.50.100">
    <property type="match status" value="1"/>
</dbReference>
<feature type="coiled-coil region" evidence="2">
    <location>
        <begin position="155"/>
        <end position="182"/>
    </location>
</feature>